<keyword evidence="3" id="KW-1185">Reference proteome</keyword>
<dbReference type="Proteomes" id="UP000015105">
    <property type="component" value="Chromosome 6D"/>
</dbReference>
<reference evidence="2" key="3">
    <citation type="journal article" date="2017" name="Nature">
        <title>Genome sequence of the progenitor of the wheat D genome Aegilops tauschii.</title>
        <authorList>
            <person name="Luo M.C."/>
            <person name="Gu Y.Q."/>
            <person name="Puiu D."/>
            <person name="Wang H."/>
            <person name="Twardziok S.O."/>
            <person name="Deal K.R."/>
            <person name="Huo N."/>
            <person name="Zhu T."/>
            <person name="Wang L."/>
            <person name="Wang Y."/>
            <person name="McGuire P.E."/>
            <person name="Liu S."/>
            <person name="Long H."/>
            <person name="Ramasamy R.K."/>
            <person name="Rodriguez J.C."/>
            <person name="Van S.L."/>
            <person name="Yuan L."/>
            <person name="Wang Z."/>
            <person name="Xia Z."/>
            <person name="Xiao L."/>
            <person name="Anderson O.D."/>
            <person name="Ouyang S."/>
            <person name="Liang Y."/>
            <person name="Zimin A.V."/>
            <person name="Pertea G."/>
            <person name="Qi P."/>
            <person name="Bennetzen J.L."/>
            <person name="Dai X."/>
            <person name="Dawson M.W."/>
            <person name="Muller H.G."/>
            <person name="Kugler K."/>
            <person name="Rivarola-Duarte L."/>
            <person name="Spannagl M."/>
            <person name="Mayer K.F.X."/>
            <person name="Lu F.H."/>
            <person name="Bevan M.W."/>
            <person name="Leroy P."/>
            <person name="Li P."/>
            <person name="You F.M."/>
            <person name="Sun Q."/>
            <person name="Liu Z."/>
            <person name="Lyons E."/>
            <person name="Wicker T."/>
            <person name="Salzberg S.L."/>
            <person name="Devos K.M."/>
            <person name="Dvorak J."/>
        </authorList>
    </citation>
    <scope>NUCLEOTIDE SEQUENCE [LARGE SCALE GENOMIC DNA]</scope>
    <source>
        <strain evidence="2">cv. AL8/78</strain>
    </source>
</reference>
<dbReference type="AlphaFoldDB" id="A0A453NBI3"/>
<name>A0A453NBI3_AEGTS</name>
<feature type="region of interest" description="Disordered" evidence="1">
    <location>
        <begin position="1"/>
        <end position="21"/>
    </location>
</feature>
<dbReference type="Gramene" id="AET6Gv20307000.1">
    <property type="protein sequence ID" value="AET6Gv20307000.1"/>
    <property type="gene ID" value="AET6Gv20307000"/>
</dbReference>
<proteinExistence type="predicted"/>
<evidence type="ECO:0000313" key="3">
    <source>
        <dbReference type="Proteomes" id="UP000015105"/>
    </source>
</evidence>
<reference evidence="3" key="1">
    <citation type="journal article" date="2014" name="Science">
        <title>Ancient hybridizations among the ancestral genomes of bread wheat.</title>
        <authorList>
            <consortium name="International Wheat Genome Sequencing Consortium,"/>
            <person name="Marcussen T."/>
            <person name="Sandve S.R."/>
            <person name="Heier L."/>
            <person name="Spannagl M."/>
            <person name="Pfeifer M."/>
            <person name="Jakobsen K.S."/>
            <person name="Wulff B.B."/>
            <person name="Steuernagel B."/>
            <person name="Mayer K.F."/>
            <person name="Olsen O.A."/>
        </authorList>
    </citation>
    <scope>NUCLEOTIDE SEQUENCE [LARGE SCALE GENOMIC DNA]</scope>
    <source>
        <strain evidence="3">cv. AL8/78</strain>
    </source>
</reference>
<dbReference type="EnsemblPlants" id="AET6Gv20307000.1">
    <property type="protein sequence ID" value="AET6Gv20307000.1"/>
    <property type="gene ID" value="AET6Gv20307000"/>
</dbReference>
<evidence type="ECO:0000313" key="2">
    <source>
        <dbReference type="EnsemblPlants" id="AET6Gv20307000.1"/>
    </source>
</evidence>
<feature type="compositionally biased region" description="Low complexity" evidence="1">
    <location>
        <begin position="73"/>
        <end position="82"/>
    </location>
</feature>
<sequence>ASTPTRGPQTTFNVRNTTKSPKTISREFIPFLLLLPPPNPRIQTPRFPRHYRTWRNPQGSLQPLPRSPRPSRAPRGPLAAAC</sequence>
<reference evidence="2" key="4">
    <citation type="submission" date="2019-03" db="UniProtKB">
        <authorList>
            <consortium name="EnsemblPlants"/>
        </authorList>
    </citation>
    <scope>IDENTIFICATION</scope>
</reference>
<protein>
    <submittedName>
        <fullName evidence="2">Uncharacterized protein</fullName>
    </submittedName>
</protein>
<evidence type="ECO:0000256" key="1">
    <source>
        <dbReference type="SAM" id="MobiDB-lite"/>
    </source>
</evidence>
<reference evidence="3" key="2">
    <citation type="journal article" date="2017" name="Nat. Plants">
        <title>The Aegilops tauschii genome reveals multiple impacts of transposons.</title>
        <authorList>
            <person name="Zhao G."/>
            <person name="Zou C."/>
            <person name="Li K."/>
            <person name="Wang K."/>
            <person name="Li T."/>
            <person name="Gao L."/>
            <person name="Zhang X."/>
            <person name="Wang H."/>
            <person name="Yang Z."/>
            <person name="Liu X."/>
            <person name="Jiang W."/>
            <person name="Mao L."/>
            <person name="Kong X."/>
            <person name="Jiao Y."/>
            <person name="Jia J."/>
        </authorList>
    </citation>
    <scope>NUCLEOTIDE SEQUENCE [LARGE SCALE GENOMIC DNA]</scope>
    <source>
        <strain evidence="3">cv. AL8/78</strain>
    </source>
</reference>
<feature type="region of interest" description="Disordered" evidence="1">
    <location>
        <begin position="52"/>
        <end position="82"/>
    </location>
</feature>
<organism evidence="2 3">
    <name type="scientific">Aegilops tauschii subsp. strangulata</name>
    <name type="common">Goatgrass</name>
    <dbReference type="NCBI Taxonomy" id="200361"/>
    <lineage>
        <taxon>Eukaryota</taxon>
        <taxon>Viridiplantae</taxon>
        <taxon>Streptophyta</taxon>
        <taxon>Embryophyta</taxon>
        <taxon>Tracheophyta</taxon>
        <taxon>Spermatophyta</taxon>
        <taxon>Magnoliopsida</taxon>
        <taxon>Liliopsida</taxon>
        <taxon>Poales</taxon>
        <taxon>Poaceae</taxon>
        <taxon>BOP clade</taxon>
        <taxon>Pooideae</taxon>
        <taxon>Triticodae</taxon>
        <taxon>Triticeae</taxon>
        <taxon>Triticinae</taxon>
        <taxon>Aegilops</taxon>
    </lineage>
</organism>
<accession>A0A453NBI3</accession>
<reference evidence="2" key="5">
    <citation type="journal article" date="2021" name="G3 (Bethesda)">
        <title>Aegilops tauschii genome assembly Aet v5.0 features greater sequence contiguity and improved annotation.</title>
        <authorList>
            <person name="Wang L."/>
            <person name="Zhu T."/>
            <person name="Rodriguez J.C."/>
            <person name="Deal K.R."/>
            <person name="Dubcovsky J."/>
            <person name="McGuire P.E."/>
            <person name="Lux T."/>
            <person name="Spannagl M."/>
            <person name="Mayer K.F.X."/>
            <person name="Baldrich P."/>
            <person name="Meyers B.C."/>
            <person name="Huo N."/>
            <person name="Gu Y.Q."/>
            <person name="Zhou H."/>
            <person name="Devos K.M."/>
            <person name="Bennetzen J.L."/>
            <person name="Unver T."/>
            <person name="Budak H."/>
            <person name="Gulick P.J."/>
            <person name="Galiba G."/>
            <person name="Kalapos B."/>
            <person name="Nelson D.R."/>
            <person name="Li P."/>
            <person name="You F.M."/>
            <person name="Luo M.C."/>
            <person name="Dvorak J."/>
        </authorList>
    </citation>
    <scope>NUCLEOTIDE SEQUENCE [LARGE SCALE GENOMIC DNA]</scope>
    <source>
        <strain evidence="2">cv. AL8/78</strain>
    </source>
</reference>